<keyword evidence="1" id="KW-0472">Membrane</keyword>
<dbReference type="PATRIC" id="fig|1217700.3.peg.2541"/>
<evidence type="ECO:0000313" key="3">
    <source>
        <dbReference type="Proteomes" id="UP000013084"/>
    </source>
</evidence>
<sequence>MSSHLLLIYAGDVLHSDGLNYEKWFQMVKLLFIRFISIFWVNYLGAHHFLHKKAGRSAQALAGHSSVKMTEHYEAGHEIVWNDVDVGIALPFAGMT</sequence>
<proteinExistence type="predicted"/>
<keyword evidence="3" id="KW-1185">Reference proteome</keyword>
<dbReference type="Proteomes" id="UP000013084">
    <property type="component" value="Unassembled WGS sequence"/>
</dbReference>
<keyword evidence="1" id="KW-0812">Transmembrane</keyword>
<evidence type="ECO:0000256" key="1">
    <source>
        <dbReference type="SAM" id="Phobius"/>
    </source>
</evidence>
<gene>
    <name evidence="2" type="ORF">F902_02616</name>
</gene>
<evidence type="ECO:0000313" key="2">
    <source>
        <dbReference type="EMBL" id="ENX58216.1"/>
    </source>
</evidence>
<keyword evidence="1" id="KW-1133">Transmembrane helix</keyword>
<name>N9SU73_9GAMM</name>
<dbReference type="AlphaFoldDB" id="N9SU73"/>
<reference evidence="2 3" key="1">
    <citation type="submission" date="2013-02" db="EMBL/GenBank/DDBJ databases">
        <title>The Genome Sequence of Acinetobacter sp. CIP 70.18.</title>
        <authorList>
            <consortium name="The Broad Institute Genome Sequencing Platform"/>
            <consortium name="The Broad Institute Genome Sequencing Center for Infectious Disease"/>
            <person name="Cerqueira G."/>
            <person name="Feldgarden M."/>
            <person name="Courvalin P."/>
            <person name="Perichon B."/>
            <person name="Grillot-Courvalin C."/>
            <person name="Clermont D."/>
            <person name="Rocha E."/>
            <person name="Yoon E.-J."/>
            <person name="Nemec A."/>
            <person name="Walker B."/>
            <person name="Young S.K."/>
            <person name="Zeng Q."/>
            <person name="Gargeya S."/>
            <person name="Fitzgerald M."/>
            <person name="Haas B."/>
            <person name="Abouelleil A."/>
            <person name="Alvarado L."/>
            <person name="Arachchi H.M."/>
            <person name="Berlin A.M."/>
            <person name="Chapman S.B."/>
            <person name="Dewar J."/>
            <person name="Goldberg J."/>
            <person name="Griggs A."/>
            <person name="Gujja S."/>
            <person name="Hansen M."/>
            <person name="Howarth C."/>
            <person name="Imamovic A."/>
            <person name="Larimer J."/>
            <person name="McCowan C."/>
            <person name="Murphy C."/>
            <person name="Neiman D."/>
            <person name="Pearson M."/>
            <person name="Priest M."/>
            <person name="Roberts A."/>
            <person name="Saif S."/>
            <person name="Shea T."/>
            <person name="Sisk P."/>
            <person name="Sykes S."/>
            <person name="Wortman J."/>
            <person name="Nusbaum C."/>
            <person name="Birren B."/>
        </authorList>
    </citation>
    <scope>NUCLEOTIDE SEQUENCE [LARGE SCALE GENOMIC DNA]</scope>
    <source>
        <strain evidence="2 3">CIP 70.18</strain>
    </source>
</reference>
<accession>N9SU73</accession>
<feature type="transmembrane region" description="Helical" evidence="1">
    <location>
        <begin position="24"/>
        <end position="46"/>
    </location>
</feature>
<comment type="caution">
    <text evidence="2">The sequence shown here is derived from an EMBL/GenBank/DDBJ whole genome shotgun (WGS) entry which is preliminary data.</text>
</comment>
<protein>
    <submittedName>
        <fullName evidence="2">Uncharacterized protein</fullName>
    </submittedName>
</protein>
<dbReference type="HOGENOM" id="CLU_2353501_0_0_6"/>
<dbReference type="EMBL" id="APRN01000036">
    <property type="protein sequence ID" value="ENX58216.1"/>
    <property type="molecule type" value="Genomic_DNA"/>
</dbReference>
<organism evidence="2 3">
    <name type="scientific">Acinetobacter higginsii</name>
    <dbReference type="NCBI Taxonomy" id="70347"/>
    <lineage>
        <taxon>Bacteria</taxon>
        <taxon>Pseudomonadati</taxon>
        <taxon>Pseudomonadota</taxon>
        <taxon>Gammaproteobacteria</taxon>
        <taxon>Moraxellales</taxon>
        <taxon>Moraxellaceae</taxon>
        <taxon>Acinetobacter</taxon>
    </lineage>
</organism>